<evidence type="ECO:0000256" key="2">
    <source>
        <dbReference type="ARBA" id="ARBA00022801"/>
    </source>
</evidence>
<dbReference type="InterPro" id="IPR023088">
    <property type="entry name" value="PDEase"/>
</dbReference>
<dbReference type="SUPFAM" id="SSF109604">
    <property type="entry name" value="HD-domain/PDEase-like"/>
    <property type="match status" value="1"/>
</dbReference>
<gene>
    <name evidence="9" type="ORF">SteCoe_8940</name>
</gene>
<feature type="binding site" evidence="4">
    <location>
        <position position="671"/>
    </location>
    <ligand>
        <name>AMP</name>
        <dbReference type="ChEBI" id="CHEBI:456215"/>
    </ligand>
</feature>
<feature type="binding site" evidence="5">
    <location>
        <position position="507"/>
    </location>
    <ligand>
        <name>Zn(2+)</name>
        <dbReference type="ChEBI" id="CHEBI:29105"/>
        <label>1</label>
    </ligand>
</feature>
<keyword evidence="7" id="KW-0812">Transmembrane</keyword>
<comment type="cofactor">
    <cofactor evidence="6">
        <name>a divalent metal cation</name>
        <dbReference type="ChEBI" id="CHEBI:60240"/>
    </cofactor>
    <text evidence="6">Binds 2 divalent metal cations per subunit. Site 1 may preferentially bind zinc ions, while site 2 has a preference for magnesium and/or manganese ions.</text>
</comment>
<feature type="binding site" evidence="4">
    <location>
        <position position="620"/>
    </location>
    <ligand>
        <name>AMP</name>
        <dbReference type="ChEBI" id="CHEBI:456215"/>
    </ligand>
</feature>
<dbReference type="OrthoDB" id="546632at2759"/>
<dbReference type="GO" id="GO:0004114">
    <property type="term" value="F:3',5'-cyclic-nucleotide phosphodiesterase activity"/>
    <property type="evidence" value="ECO:0007669"/>
    <property type="project" value="InterPro"/>
</dbReference>
<keyword evidence="7" id="KW-1133">Transmembrane helix</keyword>
<protein>
    <recommendedName>
        <fullName evidence="6">Phosphodiesterase</fullName>
        <ecNumber evidence="6">3.1.4.-</ecNumber>
    </recommendedName>
</protein>
<feature type="binding site" evidence="5">
    <location>
        <position position="508"/>
    </location>
    <ligand>
        <name>Zn(2+)</name>
        <dbReference type="ChEBI" id="CHEBI:29105"/>
        <label>1</label>
    </ligand>
</feature>
<organism evidence="9 10">
    <name type="scientific">Stentor coeruleus</name>
    <dbReference type="NCBI Taxonomy" id="5963"/>
    <lineage>
        <taxon>Eukaryota</taxon>
        <taxon>Sar</taxon>
        <taxon>Alveolata</taxon>
        <taxon>Ciliophora</taxon>
        <taxon>Postciliodesmatophora</taxon>
        <taxon>Heterotrichea</taxon>
        <taxon>Heterotrichida</taxon>
        <taxon>Stentoridae</taxon>
        <taxon>Stentor</taxon>
    </lineage>
</organism>
<feature type="domain" description="PDEase" evidence="8">
    <location>
        <begin position="388"/>
        <end position="716"/>
    </location>
</feature>
<sequence>MNRSISKMYDEDQELSGQARHPSEYAILKHDNNEIPFVPVDPNLLFFNDKTMQNRYFEILYIGQTTNEISKEFRYNLLSFYIYLTGFMVIALGIVVSLFEDQKISTNQLVFHLSCIFFILFYAYFLLFCILKSLRVVRINRILYMALGVFTYLYMIFGATQVLSTFTEDDKNSGHIPMTAGIVGFTYSYRRILFDSYRHIVLTLIPVLIIYLSINLIYSEILTYCIIGEFAAIALFVITQIIETHVVENRTIQLFYRMEREQDTFSDDETHKPNIENENSYFHSVIELIINKCDFIIKEIKYAASVIIFKDVKNRLKNAQNEMSAIRNKVSKLDYFETFEITSQDIDEDDKEFISQNYLNISPFPNKSSRMTKDTNTEGQKCLFIFNSKLLIQEVVDYISKVGFEWNFNVFYINEKTGRSISVLALYLYKKLNIEEILCCSEQEFFNYFDSLEKVIYMQMYKVNPYHNALHAAEVFTSIHYFINNSELSKSINKLDTICTLIAGFGHDVGHPGLTNRYLIQSRDKIAIQYNDISVLENMHCSTMFTLMSIGNTNFLSHLSDDEWVICRKIILAMVLDTDLSRHFEVFTKFRTRASVMNDLSIEKIDDKILILSMALKCADIGHSAKSPELHQRWTSMVMEEFFNQGDLEKSLGLPVSMYCDRNNTDIPKSQAGFLRNICIPLYEIWCSFLKSQQVDLCLGQLRENYQYWDQNMKSRMFTQVKKLQDESL</sequence>
<feature type="binding site" evidence="5">
    <location>
        <position position="471"/>
    </location>
    <ligand>
        <name>Zn(2+)</name>
        <dbReference type="ChEBI" id="CHEBI:29105"/>
        <label>1</label>
    </ligand>
</feature>
<dbReference type="Gene3D" id="1.10.1300.10">
    <property type="entry name" value="3'5'-cyclic nucleotide phosphodiesterase, catalytic domain"/>
    <property type="match status" value="1"/>
</dbReference>
<dbReference type="AlphaFoldDB" id="A0A1R2CJ15"/>
<feature type="binding site" evidence="5">
    <location>
        <position position="508"/>
    </location>
    <ligand>
        <name>Zn(2+)</name>
        <dbReference type="ChEBI" id="CHEBI:29105"/>
        <label>2</label>
    </ligand>
</feature>
<dbReference type="PROSITE" id="PS51845">
    <property type="entry name" value="PDEASE_I_2"/>
    <property type="match status" value="1"/>
</dbReference>
<dbReference type="InterPro" id="IPR003607">
    <property type="entry name" value="HD/PDEase_dom"/>
</dbReference>
<dbReference type="CDD" id="cd00077">
    <property type="entry name" value="HDc"/>
    <property type="match status" value="1"/>
</dbReference>
<evidence type="ECO:0000256" key="7">
    <source>
        <dbReference type="SAM" id="Phobius"/>
    </source>
</evidence>
<feature type="transmembrane region" description="Helical" evidence="7">
    <location>
        <begin position="221"/>
        <end position="242"/>
    </location>
</feature>
<dbReference type="GO" id="GO:0046872">
    <property type="term" value="F:metal ion binding"/>
    <property type="evidence" value="ECO:0007669"/>
    <property type="project" value="UniProtKB-KW"/>
</dbReference>
<dbReference type="GO" id="GO:0007165">
    <property type="term" value="P:signal transduction"/>
    <property type="evidence" value="ECO:0007669"/>
    <property type="project" value="InterPro"/>
</dbReference>
<dbReference type="EMBL" id="MPUH01000136">
    <property type="protein sequence ID" value="OMJ89019.1"/>
    <property type="molecule type" value="Genomic_DNA"/>
</dbReference>
<evidence type="ECO:0000256" key="3">
    <source>
        <dbReference type="PIRSR" id="PIRSR623088-1"/>
    </source>
</evidence>
<evidence type="ECO:0000313" key="9">
    <source>
        <dbReference type="EMBL" id="OMJ89019.1"/>
    </source>
</evidence>
<dbReference type="InterPro" id="IPR023174">
    <property type="entry name" value="PDEase_CS"/>
</dbReference>
<comment type="similarity">
    <text evidence="6">Belongs to the cyclic nucleotide phosphodiesterase family.</text>
</comment>
<evidence type="ECO:0000256" key="6">
    <source>
        <dbReference type="RuleBase" id="RU363067"/>
    </source>
</evidence>
<feature type="transmembrane region" description="Helical" evidence="7">
    <location>
        <begin position="111"/>
        <end position="131"/>
    </location>
</feature>
<evidence type="ECO:0000259" key="8">
    <source>
        <dbReference type="PROSITE" id="PS51845"/>
    </source>
</evidence>
<dbReference type="PROSITE" id="PS00126">
    <property type="entry name" value="PDEASE_I_1"/>
    <property type="match status" value="1"/>
</dbReference>
<feature type="binding site" evidence="5">
    <location>
        <position position="620"/>
    </location>
    <ligand>
        <name>Zn(2+)</name>
        <dbReference type="ChEBI" id="CHEBI:29105"/>
        <label>1</label>
    </ligand>
</feature>
<dbReference type="EC" id="3.1.4.-" evidence="6"/>
<keyword evidence="1 5" id="KW-0479">Metal-binding</keyword>
<evidence type="ECO:0000256" key="1">
    <source>
        <dbReference type="ARBA" id="ARBA00022723"/>
    </source>
</evidence>
<evidence type="ECO:0000313" key="10">
    <source>
        <dbReference type="Proteomes" id="UP000187209"/>
    </source>
</evidence>
<dbReference type="Proteomes" id="UP000187209">
    <property type="component" value="Unassembled WGS sequence"/>
</dbReference>
<feature type="transmembrane region" description="Helical" evidence="7">
    <location>
        <begin position="143"/>
        <end position="163"/>
    </location>
</feature>
<feature type="binding site" evidence="4">
    <location>
        <position position="508"/>
    </location>
    <ligand>
        <name>AMP</name>
        <dbReference type="ChEBI" id="CHEBI:456215"/>
    </ligand>
</feature>
<keyword evidence="10" id="KW-1185">Reference proteome</keyword>
<proteinExistence type="inferred from homology"/>
<feature type="binding site" evidence="4">
    <location>
        <begin position="467"/>
        <end position="471"/>
    </location>
    <ligand>
        <name>AMP</name>
        <dbReference type="ChEBI" id="CHEBI:456215"/>
    </ligand>
</feature>
<evidence type="ECO:0000256" key="5">
    <source>
        <dbReference type="PIRSR" id="PIRSR623088-3"/>
    </source>
</evidence>
<evidence type="ECO:0000256" key="4">
    <source>
        <dbReference type="PIRSR" id="PIRSR623088-2"/>
    </source>
</evidence>
<comment type="caution">
    <text evidence="9">The sequence shown here is derived from an EMBL/GenBank/DDBJ whole genome shotgun (WGS) entry which is preliminary data.</text>
</comment>
<feature type="active site" description="Proton donor" evidence="3">
    <location>
        <position position="467"/>
    </location>
</feature>
<accession>A0A1R2CJ15</accession>
<keyword evidence="7" id="KW-0472">Membrane</keyword>
<dbReference type="SMART" id="SM00471">
    <property type="entry name" value="HDc"/>
    <property type="match status" value="1"/>
</dbReference>
<feature type="transmembrane region" description="Helical" evidence="7">
    <location>
        <begin position="196"/>
        <end position="214"/>
    </location>
</feature>
<reference evidence="9 10" key="1">
    <citation type="submission" date="2016-11" db="EMBL/GenBank/DDBJ databases">
        <title>The macronuclear genome of Stentor coeruleus: a giant cell with tiny introns.</title>
        <authorList>
            <person name="Slabodnick M."/>
            <person name="Ruby J.G."/>
            <person name="Reiff S.B."/>
            <person name="Swart E.C."/>
            <person name="Gosai S."/>
            <person name="Prabakaran S."/>
            <person name="Witkowska E."/>
            <person name="Larue G.E."/>
            <person name="Fisher S."/>
            <person name="Freeman R.M."/>
            <person name="Gunawardena J."/>
            <person name="Chu W."/>
            <person name="Stover N.A."/>
            <person name="Gregory B.D."/>
            <person name="Nowacki M."/>
            <person name="Derisi J."/>
            <person name="Roy S.W."/>
            <person name="Marshall W.F."/>
            <person name="Sood P."/>
        </authorList>
    </citation>
    <scope>NUCLEOTIDE SEQUENCE [LARGE SCALE GENOMIC DNA]</scope>
    <source>
        <strain evidence="9">WM001</strain>
    </source>
</reference>
<feature type="transmembrane region" description="Helical" evidence="7">
    <location>
        <begin position="80"/>
        <end position="99"/>
    </location>
</feature>
<keyword evidence="2 6" id="KW-0378">Hydrolase</keyword>
<dbReference type="InterPro" id="IPR002073">
    <property type="entry name" value="PDEase_catalytic_dom"/>
</dbReference>
<dbReference type="InterPro" id="IPR036971">
    <property type="entry name" value="PDEase_catalytic_dom_sf"/>
</dbReference>
<dbReference type="Pfam" id="PF00233">
    <property type="entry name" value="PDEase_I"/>
    <property type="match status" value="1"/>
</dbReference>
<dbReference type="PANTHER" id="PTHR11347">
    <property type="entry name" value="CYCLIC NUCLEOTIDE PHOSPHODIESTERASE"/>
    <property type="match status" value="1"/>
</dbReference>
<name>A0A1R2CJ15_9CILI</name>
<dbReference type="PRINTS" id="PR00387">
    <property type="entry name" value="PDIESTERASE1"/>
</dbReference>